<feature type="region of interest" description="Disordered" evidence="1">
    <location>
        <begin position="76"/>
        <end position="104"/>
    </location>
</feature>
<comment type="caution">
    <text evidence="2">The sequence shown here is derived from an EMBL/GenBank/DDBJ whole genome shotgun (WGS) entry which is preliminary data.</text>
</comment>
<feature type="region of interest" description="Disordered" evidence="1">
    <location>
        <begin position="1"/>
        <end position="42"/>
    </location>
</feature>
<reference evidence="2 3" key="1">
    <citation type="journal article" date="2021" name="Elife">
        <title>Chloroplast acquisition without the gene transfer in kleptoplastic sea slugs, Plakobranchus ocellatus.</title>
        <authorList>
            <person name="Maeda T."/>
            <person name="Takahashi S."/>
            <person name="Yoshida T."/>
            <person name="Shimamura S."/>
            <person name="Takaki Y."/>
            <person name="Nagai Y."/>
            <person name="Toyoda A."/>
            <person name="Suzuki Y."/>
            <person name="Arimoto A."/>
            <person name="Ishii H."/>
            <person name="Satoh N."/>
            <person name="Nishiyama T."/>
            <person name="Hasebe M."/>
            <person name="Maruyama T."/>
            <person name="Minagawa J."/>
            <person name="Obokata J."/>
            <person name="Shigenobu S."/>
        </authorList>
    </citation>
    <scope>NUCLEOTIDE SEQUENCE [LARGE SCALE GENOMIC DNA]</scope>
</reference>
<dbReference type="Proteomes" id="UP000735302">
    <property type="component" value="Unassembled WGS sequence"/>
</dbReference>
<feature type="compositionally biased region" description="Basic and acidic residues" evidence="1">
    <location>
        <begin position="87"/>
        <end position="96"/>
    </location>
</feature>
<protein>
    <submittedName>
        <fullName evidence="2">Uncharacterized protein</fullName>
    </submittedName>
</protein>
<keyword evidence="3" id="KW-1185">Reference proteome</keyword>
<dbReference type="EMBL" id="BLXT01001645">
    <property type="protein sequence ID" value="GFN87015.1"/>
    <property type="molecule type" value="Genomic_DNA"/>
</dbReference>
<feature type="compositionally biased region" description="Polar residues" evidence="1">
    <location>
        <begin position="19"/>
        <end position="32"/>
    </location>
</feature>
<evidence type="ECO:0000256" key="1">
    <source>
        <dbReference type="SAM" id="MobiDB-lite"/>
    </source>
</evidence>
<accession>A0AAV3YUA9</accession>
<organism evidence="2 3">
    <name type="scientific">Plakobranchus ocellatus</name>
    <dbReference type="NCBI Taxonomy" id="259542"/>
    <lineage>
        <taxon>Eukaryota</taxon>
        <taxon>Metazoa</taxon>
        <taxon>Spiralia</taxon>
        <taxon>Lophotrochozoa</taxon>
        <taxon>Mollusca</taxon>
        <taxon>Gastropoda</taxon>
        <taxon>Heterobranchia</taxon>
        <taxon>Euthyneura</taxon>
        <taxon>Panpulmonata</taxon>
        <taxon>Sacoglossa</taxon>
        <taxon>Placobranchoidea</taxon>
        <taxon>Plakobranchidae</taxon>
        <taxon>Plakobranchus</taxon>
    </lineage>
</organism>
<gene>
    <name evidence="2" type="ORF">PoB_001352100</name>
</gene>
<proteinExistence type="predicted"/>
<evidence type="ECO:0000313" key="3">
    <source>
        <dbReference type="Proteomes" id="UP000735302"/>
    </source>
</evidence>
<evidence type="ECO:0000313" key="2">
    <source>
        <dbReference type="EMBL" id="GFN87015.1"/>
    </source>
</evidence>
<feature type="compositionally biased region" description="Basic and acidic residues" evidence="1">
    <location>
        <begin position="33"/>
        <end position="42"/>
    </location>
</feature>
<dbReference type="AlphaFoldDB" id="A0AAV3YUA9"/>
<feature type="compositionally biased region" description="Low complexity" evidence="1">
    <location>
        <begin position="7"/>
        <end position="18"/>
    </location>
</feature>
<sequence length="104" mass="11231">MRPPPSSSLRSPRLPAASISSDGLATRNSTLKTKMETKEERQQSALAQLAANSFSSTAGLHLSLVETLEDLERASQSVGMRTRGKAMLHEPKRESVSCEPSALH</sequence>
<name>A0AAV3YUA9_9GAST</name>